<evidence type="ECO:0000256" key="4">
    <source>
        <dbReference type="ARBA" id="ARBA00022692"/>
    </source>
</evidence>
<dbReference type="InterPro" id="IPR036291">
    <property type="entry name" value="NAD(P)-bd_dom_sf"/>
</dbReference>
<dbReference type="GO" id="GO:0005254">
    <property type="term" value="F:chloride channel activity"/>
    <property type="evidence" value="ECO:0007669"/>
    <property type="project" value="InterPro"/>
</dbReference>
<dbReference type="GO" id="GO:0000166">
    <property type="term" value="F:nucleotide binding"/>
    <property type="evidence" value="ECO:0007669"/>
    <property type="project" value="InterPro"/>
</dbReference>
<evidence type="ECO:0000256" key="7">
    <source>
        <dbReference type="ARBA" id="ARBA00023065"/>
    </source>
</evidence>
<comment type="subcellular location">
    <subcellularLocation>
        <location evidence="1">Membrane</location>
        <topology evidence="1">Multi-pass membrane protein</topology>
    </subcellularLocation>
</comment>
<evidence type="ECO:0000256" key="3">
    <source>
        <dbReference type="ARBA" id="ARBA00022448"/>
    </source>
</evidence>
<keyword evidence="5" id="KW-1133">Transmembrane helix</keyword>
<evidence type="ECO:0008006" key="14">
    <source>
        <dbReference type="Google" id="ProtNLM"/>
    </source>
</evidence>
<dbReference type="Gene3D" id="3.30.360.10">
    <property type="entry name" value="Dihydrodipicolinate Reductase, domain 2"/>
    <property type="match status" value="1"/>
</dbReference>
<gene>
    <name evidence="12" type="ORF">D6D15_01708</name>
</gene>
<dbReference type="AlphaFoldDB" id="A0A4S9BQ60"/>
<feature type="compositionally biased region" description="Polar residues" evidence="9">
    <location>
        <begin position="479"/>
        <end position="488"/>
    </location>
</feature>
<evidence type="ECO:0000259" key="11">
    <source>
        <dbReference type="Pfam" id="PF02894"/>
    </source>
</evidence>
<keyword evidence="3" id="KW-0813">Transport</keyword>
<accession>A0A4S9BQ60</accession>
<comment type="similarity">
    <text evidence="2">Belongs to the Gfo/Idh/MocA family.</text>
</comment>
<keyword evidence="4" id="KW-0812">Transmembrane</keyword>
<proteinExistence type="inferred from homology"/>
<name>A0A4S9BQ60_AURPU</name>
<sequence length="842" mass="94016">MSADKKINVGVIGYGLSAKVFHIPFIQALPDFNLYAIVQRSPKSGDDASADHPSIKLFRSADDLFADETVDLVIVTSIPETHYEFTQKALESGKHVVVEKPFVPTSKEARELVKLAKEKKRLLAVYQNRRWDQDFVTLKQILASGKLGDIAEFETHFDRFRPDPPTRTTWKTLASPASGALYDLGSHLLDQVYHLFGAPKTVTGFVQVQRKGLKTGDCAPDACTVLLRYGSPEDEMLVTVKSSAISPEQEQLRFWVRGTKGSFRKCHLDVQEPQLLGGVKLDSPEFGVEPSSSHGTLTVASADGKFNRETVPSIEPPPTYVEYYRTLAKALKGEGDVPVSGDDAADVLKIIELAQTSSDTGNSQACSITVPDALQTSCLWLVHIPSTSPSVLLWNSRPILYSDPTWIERNLKNIIAHVVELLDTTHRGITPKTHGDRKLLSGGPPWQPATPYLRSHPPACFMFSPFQLTQQIRNSNQQALYQDTQSHSSRPKRESVTTNTMRPRPVRRPTKPMMNRARRKPRRMPLVLRFAKGSVHSDILLPVILHALFAALIVYIDDFTPYTPHLPGSITSSLSIVVGLLLVFRNQSSYARFWSGQENLTTICTNIRNLTRTFLTCSYAANKPEPTPAERAEVEEAVHALLAVVYAVKNTLQWEWEHSVGAPDLEDSGSGSLKPELRELLGPKMSQTYEFEGLGLPVQLTMSIEAFIKRSHDRGWFHSPQASQLSVQLNSMVAAYGTMETIRLTPIPVEYLIHTRQVLALYGGVLPFAFVESMQWWTVVLVSLIIFCLEGIDTIARILENPFGWDRADIKMDDVVEDLKIEVGVLLREWQANAPMFGRQDK</sequence>
<keyword evidence="7" id="KW-0406">Ion transport</keyword>
<dbReference type="PANTHER" id="PTHR43708">
    <property type="entry name" value="CONSERVED EXPRESSED OXIDOREDUCTASE (EUROFUNG)"/>
    <property type="match status" value="1"/>
</dbReference>
<feature type="domain" description="Gfo/Idh/MocA-like oxidoreductase N-terminal" evidence="10">
    <location>
        <begin position="7"/>
        <end position="126"/>
    </location>
</feature>
<feature type="compositionally biased region" description="Basic residues" evidence="9">
    <location>
        <begin position="504"/>
        <end position="519"/>
    </location>
</feature>
<dbReference type="GO" id="GO:0016020">
    <property type="term" value="C:membrane"/>
    <property type="evidence" value="ECO:0007669"/>
    <property type="project" value="UniProtKB-SubCell"/>
</dbReference>
<keyword evidence="8" id="KW-0472">Membrane</keyword>
<evidence type="ECO:0000256" key="9">
    <source>
        <dbReference type="SAM" id="MobiDB-lite"/>
    </source>
</evidence>
<dbReference type="InterPro" id="IPR051317">
    <property type="entry name" value="Gfo/Idh/MocA_oxidoreduct"/>
</dbReference>
<dbReference type="SUPFAM" id="SSF51735">
    <property type="entry name" value="NAD(P)-binding Rossmann-fold domains"/>
    <property type="match status" value="1"/>
</dbReference>
<dbReference type="GO" id="GO:0016491">
    <property type="term" value="F:oxidoreductase activity"/>
    <property type="evidence" value="ECO:0007669"/>
    <property type="project" value="UniProtKB-KW"/>
</dbReference>
<dbReference type="Gene3D" id="3.40.50.720">
    <property type="entry name" value="NAD(P)-binding Rossmann-like Domain"/>
    <property type="match status" value="1"/>
</dbReference>
<evidence type="ECO:0000256" key="1">
    <source>
        <dbReference type="ARBA" id="ARBA00004141"/>
    </source>
</evidence>
<dbReference type="InterPro" id="IPR000683">
    <property type="entry name" value="Gfo/Idh/MocA-like_OxRdtase_N"/>
</dbReference>
<protein>
    <recommendedName>
        <fullName evidence="14">NAD(P)-binding protein</fullName>
    </recommendedName>
</protein>
<dbReference type="Proteomes" id="UP000304928">
    <property type="component" value="Unassembled WGS sequence"/>
</dbReference>
<organism evidence="12 13">
    <name type="scientific">Aureobasidium pullulans</name>
    <name type="common">Black yeast</name>
    <name type="synonym">Pullularia pullulans</name>
    <dbReference type="NCBI Taxonomy" id="5580"/>
    <lineage>
        <taxon>Eukaryota</taxon>
        <taxon>Fungi</taxon>
        <taxon>Dikarya</taxon>
        <taxon>Ascomycota</taxon>
        <taxon>Pezizomycotina</taxon>
        <taxon>Dothideomycetes</taxon>
        <taxon>Dothideomycetidae</taxon>
        <taxon>Dothideales</taxon>
        <taxon>Saccotheciaceae</taxon>
        <taxon>Aureobasidium</taxon>
    </lineage>
</organism>
<reference evidence="12 13" key="1">
    <citation type="submission" date="2018-10" db="EMBL/GenBank/DDBJ databases">
        <title>Fifty Aureobasidium pullulans genomes reveal a recombining polyextremotolerant generalist.</title>
        <authorList>
            <person name="Gostincar C."/>
            <person name="Turk M."/>
            <person name="Zajc J."/>
            <person name="Gunde-Cimerman N."/>
        </authorList>
    </citation>
    <scope>NUCLEOTIDE SEQUENCE [LARGE SCALE GENOMIC DNA]</scope>
    <source>
        <strain evidence="12 13">EXF-10507</strain>
    </source>
</reference>
<evidence type="ECO:0000313" key="12">
    <source>
        <dbReference type="EMBL" id="THW94926.1"/>
    </source>
</evidence>
<dbReference type="PANTHER" id="PTHR43708:SF5">
    <property type="entry name" value="CONSERVED EXPRESSED OXIDOREDUCTASE (EUROFUNG)-RELATED"/>
    <property type="match status" value="1"/>
</dbReference>
<evidence type="ECO:0000256" key="5">
    <source>
        <dbReference type="ARBA" id="ARBA00022989"/>
    </source>
</evidence>
<feature type="domain" description="Gfo/Idh/MocA-like oxidoreductase C-terminal" evidence="11">
    <location>
        <begin position="139"/>
        <end position="361"/>
    </location>
</feature>
<dbReference type="InterPro" id="IPR044669">
    <property type="entry name" value="YneE/VCCN1/2-like"/>
</dbReference>
<evidence type="ECO:0000313" key="13">
    <source>
        <dbReference type="Proteomes" id="UP000304928"/>
    </source>
</evidence>
<dbReference type="InterPro" id="IPR004104">
    <property type="entry name" value="Gfo/Idh/MocA-like_OxRdtase_C"/>
</dbReference>
<dbReference type="Pfam" id="PF01408">
    <property type="entry name" value="GFO_IDH_MocA"/>
    <property type="match status" value="1"/>
</dbReference>
<evidence type="ECO:0000256" key="2">
    <source>
        <dbReference type="ARBA" id="ARBA00010928"/>
    </source>
</evidence>
<evidence type="ECO:0000256" key="6">
    <source>
        <dbReference type="ARBA" id="ARBA00023002"/>
    </source>
</evidence>
<dbReference type="EMBL" id="QZAR01000015">
    <property type="protein sequence ID" value="THW94926.1"/>
    <property type="molecule type" value="Genomic_DNA"/>
</dbReference>
<evidence type="ECO:0000256" key="8">
    <source>
        <dbReference type="ARBA" id="ARBA00023136"/>
    </source>
</evidence>
<comment type="caution">
    <text evidence="12">The sequence shown here is derived from an EMBL/GenBank/DDBJ whole genome shotgun (WGS) entry which is preliminary data.</text>
</comment>
<evidence type="ECO:0000259" key="10">
    <source>
        <dbReference type="Pfam" id="PF01408"/>
    </source>
</evidence>
<dbReference type="Pfam" id="PF02894">
    <property type="entry name" value="GFO_IDH_MocA_C"/>
    <property type="match status" value="1"/>
</dbReference>
<feature type="region of interest" description="Disordered" evidence="9">
    <location>
        <begin position="479"/>
        <end position="519"/>
    </location>
</feature>
<dbReference type="Pfam" id="PF25539">
    <property type="entry name" value="Bestrophin_2"/>
    <property type="match status" value="1"/>
</dbReference>
<keyword evidence="6" id="KW-0560">Oxidoreductase</keyword>